<name>A0ABX5LL80_9BACT</name>
<accession>A0ABX5LL80</accession>
<dbReference type="Proteomes" id="UP000245523">
    <property type="component" value="Unassembled WGS sequence"/>
</dbReference>
<sequence>MFYSHRLFRLFPVAMALFIGTSFSYADETALPVSDSLQAKNLTENSAPDSAVAKAPSDSAVTIPDSAVAKAPSDSAVTIPDSTVAKAPSDSAVTIPDSAVAKAPSDSAVTIPDSAVAKAPSDSAATIPDSAVAKAQTDSSNADTILYQKRRPMGLGLIYEITNVKASNVESNMRRKGKNYDVDVDISNLIGIASQYYINKWISLFGAFAYNRFDIDYTPRDKSDKERSITANNLLLQGGFQIGFSFLHSQNYQIRALGFLGGMFGYSFLNDDYYMNPLIFGYLRGIGLQVAFHRVAIFAGVRSTHYYFHTYDSSHWDNDDYGFMLDFDTMSCPFFSVGIGF</sequence>
<reference evidence="2 3" key="1">
    <citation type="submission" date="2018-05" db="EMBL/GenBank/DDBJ databases">
        <title>Animal gut microbial communities from fecal samples from Wisconsin, USA.</title>
        <authorList>
            <person name="Neumann A."/>
        </authorList>
    </citation>
    <scope>NUCLEOTIDE SEQUENCE [LARGE SCALE GENOMIC DNA]</scope>
    <source>
        <strain evidence="2 3">UWS4</strain>
    </source>
</reference>
<proteinExistence type="predicted"/>
<feature type="signal peptide" evidence="1">
    <location>
        <begin position="1"/>
        <end position="26"/>
    </location>
</feature>
<evidence type="ECO:0000313" key="2">
    <source>
        <dbReference type="EMBL" id="PWL03176.1"/>
    </source>
</evidence>
<protein>
    <submittedName>
        <fullName evidence="2">Cornifin (SPRR) family protein</fullName>
    </submittedName>
</protein>
<dbReference type="RefSeq" id="WP_109587393.1">
    <property type="nucleotide sequence ID" value="NZ_QGHD01000008.1"/>
</dbReference>
<dbReference type="Pfam" id="PF02389">
    <property type="entry name" value="Cornifin"/>
    <property type="match status" value="1"/>
</dbReference>
<keyword evidence="1" id="KW-0732">Signal</keyword>
<feature type="chain" id="PRO_5046758449" evidence="1">
    <location>
        <begin position="27"/>
        <end position="341"/>
    </location>
</feature>
<dbReference type="EMBL" id="QGHD01000008">
    <property type="protein sequence ID" value="PWL03176.1"/>
    <property type="molecule type" value="Genomic_DNA"/>
</dbReference>
<comment type="caution">
    <text evidence="2">The sequence shown here is derived from an EMBL/GenBank/DDBJ whole genome shotgun (WGS) entry which is preliminary data.</text>
</comment>
<evidence type="ECO:0000256" key="1">
    <source>
        <dbReference type="SAM" id="SignalP"/>
    </source>
</evidence>
<evidence type="ECO:0000313" key="3">
    <source>
        <dbReference type="Proteomes" id="UP000245523"/>
    </source>
</evidence>
<keyword evidence="3" id="KW-1185">Reference proteome</keyword>
<organism evidence="2 3">
    <name type="scientific">Hallerella porci</name>
    <dbReference type="NCBI Taxonomy" id="1945871"/>
    <lineage>
        <taxon>Bacteria</taxon>
        <taxon>Pseudomonadati</taxon>
        <taxon>Fibrobacterota</taxon>
        <taxon>Fibrobacteria</taxon>
        <taxon>Fibrobacterales</taxon>
        <taxon>Fibrobacteraceae</taxon>
        <taxon>Hallerella</taxon>
    </lineage>
</organism>
<gene>
    <name evidence="2" type="ORF">B0H50_10818</name>
</gene>